<dbReference type="SMART" id="SM00267">
    <property type="entry name" value="GGDEF"/>
    <property type="match status" value="1"/>
</dbReference>
<keyword evidence="6 10" id="KW-0418">Kinase</keyword>
<name>A0A158ENZ3_CABSO</name>
<dbReference type="Gene3D" id="3.30.565.10">
    <property type="entry name" value="Histidine kinase-like ATPase, C-terminal domain"/>
    <property type="match status" value="1"/>
</dbReference>
<dbReference type="InterPro" id="IPR004358">
    <property type="entry name" value="Sig_transdc_His_kin-like_C"/>
</dbReference>
<keyword evidence="5" id="KW-0808">Transferase</keyword>
<dbReference type="GO" id="GO:0000155">
    <property type="term" value="F:phosphorelay sensor kinase activity"/>
    <property type="evidence" value="ECO:0007669"/>
    <property type="project" value="InterPro"/>
</dbReference>
<dbReference type="PROSITE" id="PS50887">
    <property type="entry name" value="GGDEF"/>
    <property type="match status" value="1"/>
</dbReference>
<sequence length="541" mass="58078">MTEPEVRGPGAISAADAELASLRRQADDLRAELLALRQAVAEAERRLGSLQATDYLQEANEKLVIAALRAQSESETSARAFDEVSKSHDIDALTGLPNRNVFFDRLARASAETKANGQRLAVLFIDLNGFKQVNDTRGHAVGDHVLKQAAQRLVALARVTDTVSRWGGDEFLVLLTDISPGAAAIAASRIVEGLTFPAHIGEDELWLTASVGGSIYPDDADDIQTLVDRADAAMYRAKRRGHGNGGYAFHNNDALAFDHPRAGTDLIMKRATEFELTTLHPARYLDLKEANEQLVIAAIGEQELRAAAEQALRKQHEFVAVVAHELRNPLSPILAAAQSLGRTGTNGSPAPRAQAIIERQVAQMSRLVNDLLDMSRLTTGRFTLEKEHVDLTGIVEMAIENCRHLVNARAQELTVSKPQSTLNVNGDAARLAQALSNLLDNASKYTPNGGAIDLEVKVDDPSVVITLSDTGIGITAEALPHVFEPFLQDTHAIAFNDVGLGIGLTVVRELITAHGGTVIAQSAGRGSGSCFVVTLPLARQP</sequence>
<dbReference type="InterPro" id="IPR003661">
    <property type="entry name" value="HisK_dim/P_dom"/>
</dbReference>
<evidence type="ECO:0000313" key="11">
    <source>
        <dbReference type="Proteomes" id="UP000054893"/>
    </source>
</evidence>
<dbReference type="InterPro" id="IPR043128">
    <property type="entry name" value="Rev_trsase/Diguanyl_cyclase"/>
</dbReference>
<feature type="domain" description="Histidine kinase" evidence="8">
    <location>
        <begin position="321"/>
        <end position="539"/>
    </location>
</feature>
<evidence type="ECO:0000256" key="5">
    <source>
        <dbReference type="ARBA" id="ARBA00022679"/>
    </source>
</evidence>
<dbReference type="PROSITE" id="PS50109">
    <property type="entry name" value="HIS_KIN"/>
    <property type="match status" value="1"/>
</dbReference>
<organism evidence="10 11">
    <name type="scientific">Caballeronia sordidicola</name>
    <name type="common">Burkholderia sordidicola</name>
    <dbReference type="NCBI Taxonomy" id="196367"/>
    <lineage>
        <taxon>Bacteria</taxon>
        <taxon>Pseudomonadati</taxon>
        <taxon>Pseudomonadota</taxon>
        <taxon>Betaproteobacteria</taxon>
        <taxon>Burkholderiales</taxon>
        <taxon>Burkholderiaceae</taxon>
        <taxon>Caballeronia</taxon>
    </lineage>
</organism>
<evidence type="ECO:0000256" key="2">
    <source>
        <dbReference type="ARBA" id="ARBA00004429"/>
    </source>
</evidence>
<feature type="domain" description="GGDEF" evidence="9">
    <location>
        <begin position="118"/>
        <end position="252"/>
    </location>
</feature>
<comment type="subcellular location">
    <subcellularLocation>
        <location evidence="2">Cell inner membrane</location>
        <topology evidence="2">Multi-pass membrane protein</topology>
    </subcellularLocation>
</comment>
<dbReference type="InterPro" id="IPR029787">
    <property type="entry name" value="Nucleotide_cyclase"/>
</dbReference>
<dbReference type="SUPFAM" id="SSF55073">
    <property type="entry name" value="Nucleotide cyclase"/>
    <property type="match status" value="1"/>
</dbReference>
<dbReference type="SMART" id="SM00388">
    <property type="entry name" value="HisKA"/>
    <property type="match status" value="1"/>
</dbReference>
<dbReference type="PANTHER" id="PTHR43547:SF2">
    <property type="entry name" value="HYBRID SIGNAL TRANSDUCTION HISTIDINE KINASE C"/>
    <property type="match status" value="1"/>
</dbReference>
<proteinExistence type="predicted"/>
<dbReference type="InterPro" id="IPR005467">
    <property type="entry name" value="His_kinase_dom"/>
</dbReference>
<evidence type="ECO:0000259" key="8">
    <source>
        <dbReference type="PROSITE" id="PS50109"/>
    </source>
</evidence>
<dbReference type="SMART" id="SM00387">
    <property type="entry name" value="HATPase_c"/>
    <property type="match status" value="1"/>
</dbReference>
<dbReference type="Pfam" id="PF00990">
    <property type="entry name" value="GGDEF"/>
    <property type="match status" value="1"/>
</dbReference>
<comment type="catalytic activity">
    <reaction evidence="1">
        <text>ATP + protein L-histidine = ADP + protein N-phospho-L-histidine.</text>
        <dbReference type="EC" id="2.7.13.3"/>
    </reaction>
</comment>
<gene>
    <name evidence="10" type="ORF">AWB64_00120</name>
</gene>
<dbReference type="InterPro" id="IPR036097">
    <property type="entry name" value="HisK_dim/P_sf"/>
</dbReference>
<evidence type="ECO:0000259" key="9">
    <source>
        <dbReference type="PROSITE" id="PS50887"/>
    </source>
</evidence>
<dbReference type="Pfam" id="PF02518">
    <property type="entry name" value="HATPase_c"/>
    <property type="match status" value="1"/>
</dbReference>
<dbReference type="PANTHER" id="PTHR43547">
    <property type="entry name" value="TWO-COMPONENT HISTIDINE KINASE"/>
    <property type="match status" value="1"/>
</dbReference>
<dbReference type="NCBIfam" id="TIGR00254">
    <property type="entry name" value="GGDEF"/>
    <property type="match status" value="1"/>
</dbReference>
<dbReference type="InterPro" id="IPR003594">
    <property type="entry name" value="HATPase_dom"/>
</dbReference>
<keyword evidence="7" id="KW-0175">Coiled coil</keyword>
<dbReference type="SUPFAM" id="SSF47384">
    <property type="entry name" value="Homodimeric domain of signal transducing histidine kinase"/>
    <property type="match status" value="1"/>
</dbReference>
<evidence type="ECO:0000256" key="4">
    <source>
        <dbReference type="ARBA" id="ARBA00022553"/>
    </source>
</evidence>
<dbReference type="Gene3D" id="1.10.287.130">
    <property type="match status" value="1"/>
</dbReference>
<dbReference type="FunFam" id="3.30.565.10:FF:000006">
    <property type="entry name" value="Sensor histidine kinase WalK"/>
    <property type="match status" value="1"/>
</dbReference>
<evidence type="ECO:0000256" key="3">
    <source>
        <dbReference type="ARBA" id="ARBA00012438"/>
    </source>
</evidence>
<dbReference type="CDD" id="cd00082">
    <property type="entry name" value="HisKA"/>
    <property type="match status" value="1"/>
</dbReference>
<evidence type="ECO:0000313" key="10">
    <source>
        <dbReference type="EMBL" id="SAL09292.1"/>
    </source>
</evidence>
<dbReference type="CDD" id="cd01949">
    <property type="entry name" value="GGDEF"/>
    <property type="match status" value="1"/>
</dbReference>
<keyword evidence="4" id="KW-0597">Phosphoprotein</keyword>
<dbReference type="GO" id="GO:0005886">
    <property type="term" value="C:plasma membrane"/>
    <property type="evidence" value="ECO:0007669"/>
    <property type="project" value="UniProtKB-SubCell"/>
</dbReference>
<dbReference type="InterPro" id="IPR036890">
    <property type="entry name" value="HATPase_C_sf"/>
</dbReference>
<evidence type="ECO:0000256" key="6">
    <source>
        <dbReference type="ARBA" id="ARBA00022777"/>
    </source>
</evidence>
<evidence type="ECO:0000256" key="1">
    <source>
        <dbReference type="ARBA" id="ARBA00000085"/>
    </source>
</evidence>
<feature type="coiled-coil region" evidence="7">
    <location>
        <begin position="12"/>
        <end position="53"/>
    </location>
</feature>
<dbReference type="PRINTS" id="PR00344">
    <property type="entry name" value="BCTRLSENSOR"/>
</dbReference>
<dbReference type="EC" id="2.7.13.3" evidence="3"/>
<dbReference type="Pfam" id="PF00512">
    <property type="entry name" value="HisKA"/>
    <property type="match status" value="1"/>
</dbReference>
<evidence type="ECO:0000256" key="7">
    <source>
        <dbReference type="SAM" id="Coils"/>
    </source>
</evidence>
<dbReference type="Gene3D" id="3.30.70.270">
    <property type="match status" value="1"/>
</dbReference>
<dbReference type="InterPro" id="IPR000160">
    <property type="entry name" value="GGDEF_dom"/>
</dbReference>
<dbReference type="AlphaFoldDB" id="A0A158ENZ3"/>
<protein>
    <recommendedName>
        <fullName evidence="3">histidine kinase</fullName>
        <ecNumber evidence="3">2.7.13.3</ecNumber>
    </recommendedName>
</protein>
<dbReference type="Proteomes" id="UP000054893">
    <property type="component" value="Unassembled WGS sequence"/>
</dbReference>
<dbReference type="SUPFAM" id="SSF55874">
    <property type="entry name" value="ATPase domain of HSP90 chaperone/DNA topoisomerase II/histidine kinase"/>
    <property type="match status" value="1"/>
</dbReference>
<dbReference type="EMBL" id="FCOC02000001">
    <property type="protein sequence ID" value="SAL09292.1"/>
    <property type="molecule type" value="Genomic_DNA"/>
</dbReference>
<accession>A0A158ENZ3</accession>
<reference evidence="10 11" key="1">
    <citation type="submission" date="2016-01" db="EMBL/GenBank/DDBJ databases">
        <authorList>
            <person name="Oliw E.H."/>
        </authorList>
    </citation>
    <scope>NUCLEOTIDE SEQUENCE [LARGE SCALE GENOMIC DNA]</scope>
    <source>
        <strain evidence="10">LMG 22029</strain>
    </source>
</reference>